<dbReference type="Pfam" id="PF02302">
    <property type="entry name" value="PTS_IIB"/>
    <property type="match status" value="1"/>
</dbReference>
<dbReference type="InterPro" id="IPR004715">
    <property type="entry name" value="PTS_IIA_fruc"/>
</dbReference>
<keyword evidence="18" id="KW-1185">Reference proteome</keyword>
<dbReference type="Gene3D" id="3.40.930.10">
    <property type="entry name" value="Mannitol-specific EII, Chain A"/>
    <property type="match status" value="1"/>
</dbReference>
<dbReference type="InterPro" id="IPR013011">
    <property type="entry name" value="PTS_EIIB_2"/>
</dbReference>
<dbReference type="InterPro" id="IPR036095">
    <property type="entry name" value="PTS_EIIB-like_sf"/>
</dbReference>
<gene>
    <name evidence="17" type="primary">fruA_2</name>
    <name evidence="17" type="ORF">NCTC11048_02597</name>
</gene>
<evidence type="ECO:0000256" key="11">
    <source>
        <dbReference type="ARBA" id="ARBA00022989"/>
    </source>
</evidence>
<dbReference type="AlphaFoldDB" id="A0A380G8N9"/>
<dbReference type="InterPro" id="IPR016152">
    <property type="entry name" value="PTrfase/Anion_transptr"/>
</dbReference>
<dbReference type="Pfam" id="PF00359">
    <property type="entry name" value="PTS_EIIA_2"/>
    <property type="match status" value="1"/>
</dbReference>
<dbReference type="SUPFAM" id="SSF55804">
    <property type="entry name" value="Phoshotransferase/anion transport protein"/>
    <property type="match status" value="1"/>
</dbReference>
<dbReference type="RefSeq" id="WP_019168551.1">
    <property type="nucleotide sequence ID" value="NZ_CAIB01000157.1"/>
</dbReference>
<dbReference type="InterPro" id="IPR050864">
    <property type="entry name" value="Bacterial_PTS_Sugar_Transport"/>
</dbReference>
<dbReference type="PROSITE" id="PS00372">
    <property type="entry name" value="PTS_EIIA_TYPE_2_HIS"/>
    <property type="match status" value="1"/>
</dbReference>
<keyword evidence="8 17" id="KW-0808">Transferase</keyword>
<evidence type="ECO:0000256" key="4">
    <source>
        <dbReference type="ARBA" id="ARBA00022448"/>
    </source>
</evidence>
<keyword evidence="12 13" id="KW-0472">Membrane</keyword>
<keyword evidence="11 13" id="KW-1133">Transmembrane helix</keyword>
<keyword evidence="4" id="KW-0813">Transport</keyword>
<dbReference type="GO" id="GO:0009401">
    <property type="term" value="P:phosphoenolpyruvate-dependent sugar phosphotransferase system"/>
    <property type="evidence" value="ECO:0007669"/>
    <property type="project" value="UniProtKB-KW"/>
</dbReference>
<feature type="transmembrane region" description="Helical" evidence="13">
    <location>
        <begin position="505"/>
        <end position="526"/>
    </location>
</feature>
<keyword evidence="10 13" id="KW-0812">Transmembrane</keyword>
<evidence type="ECO:0000256" key="2">
    <source>
        <dbReference type="ARBA" id="ARBA00004496"/>
    </source>
</evidence>
<evidence type="ECO:0000313" key="18">
    <source>
        <dbReference type="Proteomes" id="UP000255549"/>
    </source>
</evidence>
<name>A0A380G8N9_STAIN</name>
<comment type="subunit">
    <text evidence="3">Homodimer or homotrimer. Seems to be a monomer when not phosphorylated.</text>
</comment>
<evidence type="ECO:0000259" key="14">
    <source>
        <dbReference type="PROSITE" id="PS51094"/>
    </source>
</evidence>
<dbReference type="PROSITE" id="PS51099">
    <property type="entry name" value="PTS_EIIB_TYPE_2"/>
    <property type="match status" value="1"/>
</dbReference>
<feature type="transmembrane region" description="Helical" evidence="13">
    <location>
        <begin position="464"/>
        <end position="485"/>
    </location>
</feature>
<feature type="transmembrane region" description="Helical" evidence="13">
    <location>
        <begin position="538"/>
        <end position="558"/>
    </location>
</feature>
<dbReference type="CDD" id="cd00211">
    <property type="entry name" value="PTS_IIA_fru"/>
    <property type="match status" value="1"/>
</dbReference>
<feature type="transmembrane region" description="Helical" evidence="13">
    <location>
        <begin position="307"/>
        <end position="326"/>
    </location>
</feature>
<keyword evidence="5" id="KW-1003">Cell membrane</keyword>
<evidence type="ECO:0000256" key="3">
    <source>
        <dbReference type="ARBA" id="ARBA00011798"/>
    </source>
</evidence>
<sequence>MRITELLTKETIAMDLSATTKDGAIDELAQQLNQAGKLNHLDDYIAAIHKREQQSSTGIGEGIAIPHAKVEAVKTPAIAYGKSKAGVDYDSLDMQPAHLFFMIAAPATGEQTHLDALAKLSSVLMDESVRKALLEADSPEEVLAIINKADDEATDEESEITEDPAPINDDEPYVLAVTACTTGIAHTYMARDALKKQAEEMGINIKVETNGASGIKNRLTQEDIDRATGVIVAADVHVETNRFNGKNVVQVPVADGIKRPEALINKALDTTRKPFVADQHQSSNDDTEKLSVGKAIYKHLMNGVSNMLPLVIAGGILMAIVFMIGPNAMDPKSSEYNAFAETLWNIGNKSAFALIIPILAGYIARSIADKPGFAAGLVGGMLAVSGGSGFLGGIIAGFLAGYLTQGIKKATQNFPQMLEGLKPTLIYPIVSVTVTGLLMIYVFNTPVAWLNNALISGLNNLSGSNVVILGIVLGAMMAIDMGGPFNKAAYVFSTAALTSGNAAPITAAMVGGMVPPIALAIAMMIFRSKFTKEQRGSIIPNFVMGASFITEGAIPFAAADPLRVIPSMMIGSGVAGGLALLFGSNINAPHGGLVVIIGTDPSHALLTLLAILIGAVVGAVIYGMIKQSPNKA</sequence>
<evidence type="ECO:0000256" key="6">
    <source>
        <dbReference type="ARBA" id="ARBA00022553"/>
    </source>
</evidence>
<dbReference type="NCBIfam" id="TIGR00848">
    <property type="entry name" value="fruA"/>
    <property type="match status" value="1"/>
</dbReference>
<feature type="domain" description="PTS EIIC type-2" evidence="16">
    <location>
        <begin position="296"/>
        <end position="632"/>
    </location>
</feature>
<evidence type="ECO:0000259" key="15">
    <source>
        <dbReference type="PROSITE" id="PS51099"/>
    </source>
</evidence>
<evidence type="ECO:0000256" key="5">
    <source>
        <dbReference type="ARBA" id="ARBA00022475"/>
    </source>
</evidence>
<comment type="subcellular location">
    <subcellularLocation>
        <location evidence="1">Cell inner membrane</location>
        <topology evidence="1">Multi-pass membrane protein</topology>
    </subcellularLocation>
    <subcellularLocation>
        <location evidence="2">Cytoplasm</location>
    </subcellularLocation>
</comment>
<dbReference type="FunFam" id="3.40.50.2300:FF:000014">
    <property type="entry name" value="PTS system fructose-like transporter subunit IIB"/>
    <property type="match status" value="1"/>
</dbReference>
<dbReference type="InterPro" id="IPR013014">
    <property type="entry name" value="PTS_EIIC_2"/>
</dbReference>
<dbReference type="Pfam" id="PF02378">
    <property type="entry name" value="PTS_EIIC"/>
    <property type="match status" value="1"/>
</dbReference>
<evidence type="ECO:0000256" key="7">
    <source>
        <dbReference type="ARBA" id="ARBA00022597"/>
    </source>
</evidence>
<dbReference type="GO" id="GO:0005886">
    <property type="term" value="C:plasma membrane"/>
    <property type="evidence" value="ECO:0007669"/>
    <property type="project" value="UniProtKB-SubCell"/>
</dbReference>
<dbReference type="CDD" id="cd05569">
    <property type="entry name" value="PTS_IIB_fructose"/>
    <property type="match status" value="1"/>
</dbReference>
<dbReference type="OrthoDB" id="9782569at2"/>
<organism evidence="17 18">
    <name type="scientific">Staphylococcus intermedius NCTC 11048</name>
    <dbReference type="NCBI Taxonomy" id="1141106"/>
    <lineage>
        <taxon>Bacteria</taxon>
        <taxon>Bacillati</taxon>
        <taxon>Bacillota</taxon>
        <taxon>Bacilli</taxon>
        <taxon>Bacillales</taxon>
        <taxon>Staphylococcaceae</taxon>
        <taxon>Staphylococcus</taxon>
        <taxon>Staphylococcus intermedius group</taxon>
    </lineage>
</organism>
<dbReference type="PROSITE" id="PS51094">
    <property type="entry name" value="PTS_EIIA_TYPE_2"/>
    <property type="match status" value="1"/>
</dbReference>
<dbReference type="InterPro" id="IPR006327">
    <property type="entry name" value="PTS_IIC_fruc"/>
</dbReference>
<evidence type="ECO:0000256" key="1">
    <source>
        <dbReference type="ARBA" id="ARBA00004429"/>
    </source>
</evidence>
<dbReference type="GO" id="GO:0022877">
    <property type="term" value="F:protein-N(PI)-phosphohistidine-fructose phosphotransferase system transporter activity"/>
    <property type="evidence" value="ECO:0007669"/>
    <property type="project" value="InterPro"/>
</dbReference>
<dbReference type="InterPro" id="IPR003353">
    <property type="entry name" value="PTS_IIB_fruc"/>
</dbReference>
<evidence type="ECO:0000256" key="10">
    <source>
        <dbReference type="ARBA" id="ARBA00022692"/>
    </source>
</evidence>
<dbReference type="PROSITE" id="PS51104">
    <property type="entry name" value="PTS_EIIC_TYPE_2"/>
    <property type="match status" value="1"/>
</dbReference>
<feature type="transmembrane region" description="Helical" evidence="13">
    <location>
        <begin position="424"/>
        <end position="443"/>
    </location>
</feature>
<dbReference type="Gene3D" id="3.40.50.2300">
    <property type="match status" value="1"/>
</dbReference>
<keyword evidence="6" id="KW-0597">Phosphoprotein</keyword>
<keyword evidence="7" id="KW-0762">Sugar transport</keyword>
<accession>A0A380G8N9</accession>
<dbReference type="GO" id="GO:0005737">
    <property type="term" value="C:cytoplasm"/>
    <property type="evidence" value="ECO:0007669"/>
    <property type="project" value="UniProtKB-SubCell"/>
</dbReference>
<dbReference type="EMBL" id="UHDP01000003">
    <property type="protein sequence ID" value="SUM47514.1"/>
    <property type="molecule type" value="Genomic_DNA"/>
</dbReference>
<keyword evidence="9" id="KW-0598">Phosphotransferase system</keyword>
<evidence type="ECO:0000313" key="17">
    <source>
        <dbReference type="EMBL" id="SUM47514.1"/>
    </source>
</evidence>
<feature type="domain" description="PTS EIIB type-2" evidence="15">
    <location>
        <begin position="174"/>
        <end position="269"/>
    </location>
</feature>
<dbReference type="GO" id="GO:0005351">
    <property type="term" value="F:carbohydrate:proton symporter activity"/>
    <property type="evidence" value="ECO:0007669"/>
    <property type="project" value="InterPro"/>
</dbReference>
<dbReference type="EC" id="2.7.1.-" evidence="17"/>
<dbReference type="STRING" id="1141106.GCA_000308095_01241"/>
<evidence type="ECO:0000256" key="8">
    <source>
        <dbReference type="ARBA" id="ARBA00022679"/>
    </source>
</evidence>
<feature type="transmembrane region" description="Helical" evidence="13">
    <location>
        <begin position="346"/>
        <end position="364"/>
    </location>
</feature>
<feature type="transmembrane region" description="Helical" evidence="13">
    <location>
        <begin position="604"/>
        <end position="625"/>
    </location>
</feature>
<reference evidence="17 18" key="1">
    <citation type="submission" date="2018-06" db="EMBL/GenBank/DDBJ databases">
        <authorList>
            <consortium name="Pathogen Informatics"/>
            <person name="Doyle S."/>
        </authorList>
    </citation>
    <scope>NUCLEOTIDE SEQUENCE [LARGE SCALE GENOMIC DNA]</scope>
    <source>
        <strain evidence="18">NCTC 11048</strain>
    </source>
</reference>
<dbReference type="Proteomes" id="UP000255549">
    <property type="component" value="Unassembled WGS sequence"/>
</dbReference>
<proteinExistence type="predicted"/>
<feature type="transmembrane region" description="Helical" evidence="13">
    <location>
        <begin position="376"/>
        <end position="404"/>
    </location>
</feature>
<dbReference type="NCBIfam" id="TIGR00829">
    <property type="entry name" value="FRU"/>
    <property type="match status" value="1"/>
</dbReference>
<evidence type="ECO:0000256" key="9">
    <source>
        <dbReference type="ARBA" id="ARBA00022683"/>
    </source>
</evidence>
<protein>
    <submittedName>
        <fullName evidence="17">PTS system D-fructose-specific transporter subunit IIABC</fullName>
        <ecNumber evidence="17">2.7.1.-</ecNumber>
    </submittedName>
</protein>
<dbReference type="GO" id="GO:0090563">
    <property type="term" value="F:protein-phosphocysteine-sugar phosphotransferase activity"/>
    <property type="evidence" value="ECO:0007669"/>
    <property type="project" value="TreeGrafter"/>
</dbReference>
<dbReference type="FunFam" id="3.40.930.10:FF:000009">
    <property type="entry name" value="PTS system, fructose specific IIABC component"/>
    <property type="match status" value="1"/>
</dbReference>
<dbReference type="SUPFAM" id="SSF52794">
    <property type="entry name" value="PTS system IIB component-like"/>
    <property type="match status" value="1"/>
</dbReference>
<evidence type="ECO:0000256" key="13">
    <source>
        <dbReference type="SAM" id="Phobius"/>
    </source>
</evidence>
<dbReference type="InterPro" id="IPR002178">
    <property type="entry name" value="PTS_EIIA_type-2_dom"/>
</dbReference>
<dbReference type="InterPro" id="IPR003352">
    <property type="entry name" value="PTS_EIIC"/>
</dbReference>
<evidence type="ECO:0000256" key="12">
    <source>
        <dbReference type="ARBA" id="ARBA00023136"/>
    </source>
</evidence>
<dbReference type="NCBIfam" id="TIGR01427">
    <property type="entry name" value="PTS_IIC_fructo"/>
    <property type="match status" value="1"/>
</dbReference>
<dbReference type="InterPro" id="IPR003501">
    <property type="entry name" value="PTS_EIIB_2/3"/>
</dbReference>
<evidence type="ECO:0000259" key="16">
    <source>
        <dbReference type="PROSITE" id="PS51104"/>
    </source>
</evidence>
<feature type="domain" description="PTS EIIA type-2" evidence="14">
    <location>
        <begin position="5"/>
        <end position="149"/>
    </location>
</feature>
<dbReference type="PANTHER" id="PTHR30505">
    <property type="entry name" value="FRUCTOSE-LIKE PERMEASE"/>
    <property type="match status" value="1"/>
</dbReference>
<dbReference type="PANTHER" id="PTHR30505:SF28">
    <property type="entry name" value="PTS SYSTEM 2-O-ALPHA-MANNOSYL-D-GLYCERATE-SPECIFIC EIIABC COMPONENT"/>
    <property type="match status" value="1"/>
</dbReference>